<reference evidence="3" key="1">
    <citation type="submission" date="2020-02" db="EMBL/GenBank/DDBJ databases">
        <authorList>
            <person name="Meier V. D."/>
        </authorList>
    </citation>
    <scope>NUCLEOTIDE SEQUENCE</scope>
    <source>
        <strain evidence="3">AVDCRST_MAG06</strain>
    </source>
</reference>
<dbReference type="CDD" id="cd00085">
    <property type="entry name" value="HNHc"/>
    <property type="match status" value="1"/>
</dbReference>
<dbReference type="GO" id="GO:0008270">
    <property type="term" value="F:zinc ion binding"/>
    <property type="evidence" value="ECO:0007669"/>
    <property type="project" value="InterPro"/>
</dbReference>
<evidence type="ECO:0000259" key="2">
    <source>
        <dbReference type="SMART" id="SM00507"/>
    </source>
</evidence>
<dbReference type="SMART" id="SM00507">
    <property type="entry name" value="HNHc"/>
    <property type="match status" value="1"/>
</dbReference>
<dbReference type="GO" id="GO:0004519">
    <property type="term" value="F:endonuclease activity"/>
    <property type="evidence" value="ECO:0007669"/>
    <property type="project" value="InterPro"/>
</dbReference>
<gene>
    <name evidence="3" type="ORF">AVDCRST_MAG06-2165</name>
</gene>
<proteinExistence type="predicted"/>
<sequence length="108" mass="12069">ACDGYQPSARLREQVIARDGSCVFPWCTRPARSCDLDHITPWETGGPTSTDNLAALCRTHHRLKTHGRWRYQRTGPAAYTWTSPQGHTYLRDQTGTGPITVPGDPPEH</sequence>
<protein>
    <recommendedName>
        <fullName evidence="2">HNH nuclease domain-containing protein</fullName>
    </recommendedName>
</protein>
<dbReference type="GO" id="GO:0003676">
    <property type="term" value="F:nucleic acid binding"/>
    <property type="evidence" value="ECO:0007669"/>
    <property type="project" value="InterPro"/>
</dbReference>
<feature type="compositionally biased region" description="Polar residues" evidence="1">
    <location>
        <begin position="82"/>
        <end position="97"/>
    </location>
</feature>
<feature type="region of interest" description="Disordered" evidence="1">
    <location>
        <begin position="82"/>
        <end position="108"/>
    </location>
</feature>
<dbReference type="Pfam" id="PF01844">
    <property type="entry name" value="HNH"/>
    <property type="match status" value="1"/>
</dbReference>
<organism evidence="3">
    <name type="scientific">uncultured Nocardioides sp</name>
    <dbReference type="NCBI Taxonomy" id="198441"/>
    <lineage>
        <taxon>Bacteria</taxon>
        <taxon>Bacillati</taxon>
        <taxon>Actinomycetota</taxon>
        <taxon>Actinomycetes</taxon>
        <taxon>Propionibacteriales</taxon>
        <taxon>Nocardioidaceae</taxon>
        <taxon>Nocardioides</taxon>
        <taxon>environmental samples</taxon>
    </lineage>
</organism>
<dbReference type="AlphaFoldDB" id="A0A6J4NZ47"/>
<evidence type="ECO:0000313" key="3">
    <source>
        <dbReference type="EMBL" id="CAA9400737.1"/>
    </source>
</evidence>
<name>A0A6J4NZ47_9ACTN</name>
<dbReference type="InterPro" id="IPR002711">
    <property type="entry name" value="HNH"/>
</dbReference>
<feature type="non-terminal residue" evidence="3">
    <location>
        <position position="1"/>
    </location>
</feature>
<dbReference type="InterPro" id="IPR003615">
    <property type="entry name" value="HNH_nuc"/>
</dbReference>
<dbReference type="RefSeq" id="WP_366558540.1">
    <property type="nucleotide sequence ID" value="NZ_CADCUP010000146.1"/>
</dbReference>
<accession>A0A6J4NZ47</accession>
<dbReference type="Gene3D" id="1.10.30.50">
    <property type="match status" value="1"/>
</dbReference>
<dbReference type="EMBL" id="CADCUP010000146">
    <property type="protein sequence ID" value="CAA9400737.1"/>
    <property type="molecule type" value="Genomic_DNA"/>
</dbReference>
<evidence type="ECO:0000256" key="1">
    <source>
        <dbReference type="SAM" id="MobiDB-lite"/>
    </source>
</evidence>
<feature type="domain" description="HNH nuclease" evidence="2">
    <location>
        <begin position="10"/>
        <end position="62"/>
    </location>
</feature>